<evidence type="ECO:0000313" key="10">
    <source>
        <dbReference type="EMBL" id="SIQ91176.1"/>
    </source>
</evidence>
<dbReference type="Gene3D" id="3.40.50.2300">
    <property type="match status" value="1"/>
</dbReference>
<dbReference type="STRING" id="49186.SAMN05421647_11144"/>
<dbReference type="SUPFAM" id="SSF52172">
    <property type="entry name" value="CheY-like"/>
    <property type="match status" value="1"/>
</dbReference>
<dbReference type="PROSITE" id="PS50110">
    <property type="entry name" value="RESPONSE_REGULATORY"/>
    <property type="match status" value="1"/>
</dbReference>
<feature type="modified residue" description="4-aspartylphosphate" evidence="6">
    <location>
        <position position="62"/>
    </location>
</feature>
<dbReference type="Proteomes" id="UP000186895">
    <property type="component" value="Unassembled WGS sequence"/>
</dbReference>
<dbReference type="Pfam" id="PF00990">
    <property type="entry name" value="GGDEF"/>
    <property type="match status" value="1"/>
</dbReference>
<dbReference type="AlphaFoldDB" id="A0A1N6WMA6"/>
<dbReference type="EMBL" id="FTMN01000011">
    <property type="protein sequence ID" value="SIQ91176.1"/>
    <property type="molecule type" value="Genomic_DNA"/>
</dbReference>
<dbReference type="RefSeq" id="WP_076465509.1">
    <property type="nucleotide sequence ID" value="NZ_FTMN01000011.1"/>
</dbReference>
<dbReference type="SMART" id="SM00267">
    <property type="entry name" value="GGDEF"/>
    <property type="match status" value="1"/>
</dbReference>
<dbReference type="InterPro" id="IPR035919">
    <property type="entry name" value="EAL_sf"/>
</dbReference>
<sequence length="692" mass="77635">MPTEMRAEAPVERILVVDDDVATRLTLVKLLSKEGYEVLQASNGEQALDAIAEQMPSLILLDVIMPGISGFEVCEAIRARDTRVPIIMLTGIEDVSSIDSAFAKGATDFITKPINWPLLIRRVRYSLRTHALRVDLERIQIIQSEAQEIARLGYFEWCPTFNRIHWSSGLLNLFELPKSIDGTGLSTYLSMLPPQDRTDISIQLDQVASGQLKKAVFEHAFSTDAGNFHVRAMARSTRDKQVLVVLQDVTDSYQAKATVEFQRSHDTLTHLVNRTQFFRLLDDSLAQQQRCAVITIDIDRFHMINDSFGQDEGDNLLQLFSLRLHALTHGFYSLARLGGDEFGILVEELEGEDELHEWLSAMQKRLSEPYELAGQPVFIETSVGVSVSPEHGNNAHALLSASLQARLVAKRRGGSCYQVFDQSCQQDYARQLYLETELRHAISRDEFELFYQPQLELATNRIIGAEALIRWRHPVMGLVSPGEFIPLVEEMELIHNLGSWVAEEAVRQQARWQAEGLQLRLGFNMSARQFNDTYFANRLERMLAAAGVAAESMDIEITESSAMDNPGNAMGMVKSLKALGCSIAIDDFGTGYSSLEYMQKFAVDYIKIDRVFICNLLNSTADQGIVKAILGIAASMDMKVIAEGVEQKEEMDFLRDLGCHEMQGFYLSKPLPAEEFACFTHQHNGQQSPLPA</sequence>
<dbReference type="SUPFAM" id="SSF141868">
    <property type="entry name" value="EAL domain-like"/>
    <property type="match status" value="1"/>
</dbReference>
<dbReference type="InterPro" id="IPR000160">
    <property type="entry name" value="GGDEF_dom"/>
</dbReference>
<proteinExistence type="predicted"/>
<dbReference type="GO" id="GO:0003677">
    <property type="term" value="F:DNA binding"/>
    <property type="evidence" value="ECO:0007669"/>
    <property type="project" value="UniProtKB-KW"/>
</dbReference>
<evidence type="ECO:0000256" key="1">
    <source>
        <dbReference type="ARBA" id="ARBA00022553"/>
    </source>
</evidence>
<keyword evidence="11" id="KW-1185">Reference proteome</keyword>
<evidence type="ECO:0000313" key="11">
    <source>
        <dbReference type="Proteomes" id="UP000186895"/>
    </source>
</evidence>
<dbReference type="PROSITE" id="PS50883">
    <property type="entry name" value="EAL"/>
    <property type="match status" value="1"/>
</dbReference>
<accession>A0A1N6WMA6</accession>
<dbReference type="SMART" id="SM00052">
    <property type="entry name" value="EAL"/>
    <property type="match status" value="1"/>
</dbReference>
<evidence type="ECO:0000256" key="4">
    <source>
        <dbReference type="ARBA" id="ARBA00023125"/>
    </source>
</evidence>
<dbReference type="CDD" id="cd01949">
    <property type="entry name" value="GGDEF"/>
    <property type="match status" value="1"/>
</dbReference>
<dbReference type="PANTHER" id="PTHR44757">
    <property type="entry name" value="DIGUANYLATE CYCLASE DGCP"/>
    <property type="match status" value="1"/>
</dbReference>
<dbReference type="FunFam" id="3.40.50.2300:FF:000001">
    <property type="entry name" value="DNA-binding response regulator PhoB"/>
    <property type="match status" value="1"/>
</dbReference>
<keyword evidence="2" id="KW-0902">Two-component regulatory system</keyword>
<evidence type="ECO:0000256" key="6">
    <source>
        <dbReference type="PROSITE-ProRule" id="PRU00169"/>
    </source>
</evidence>
<feature type="domain" description="EAL" evidence="8">
    <location>
        <begin position="431"/>
        <end position="684"/>
    </location>
</feature>
<reference evidence="10 11" key="1">
    <citation type="submission" date="2017-01" db="EMBL/GenBank/DDBJ databases">
        <authorList>
            <person name="Mah S.A."/>
            <person name="Swanson W.J."/>
            <person name="Moy G.W."/>
            <person name="Vacquier V.D."/>
        </authorList>
    </citation>
    <scope>NUCLEOTIDE SEQUENCE [LARGE SCALE GENOMIC DNA]</scope>
    <source>
        <strain evidence="10 11">DSM 7027</strain>
    </source>
</reference>
<dbReference type="InterPro" id="IPR029787">
    <property type="entry name" value="Nucleotide_cyclase"/>
</dbReference>
<organism evidence="10 11">
    <name type="scientific">Marinobacterium stanieri</name>
    <dbReference type="NCBI Taxonomy" id="49186"/>
    <lineage>
        <taxon>Bacteria</taxon>
        <taxon>Pseudomonadati</taxon>
        <taxon>Pseudomonadota</taxon>
        <taxon>Gammaproteobacteria</taxon>
        <taxon>Oceanospirillales</taxon>
        <taxon>Oceanospirillaceae</taxon>
        <taxon>Marinobacterium</taxon>
    </lineage>
</organism>
<feature type="domain" description="Response regulatory" evidence="7">
    <location>
        <begin position="13"/>
        <end position="127"/>
    </location>
</feature>
<evidence type="ECO:0000256" key="5">
    <source>
        <dbReference type="ARBA" id="ARBA00023163"/>
    </source>
</evidence>
<dbReference type="Gene3D" id="3.20.20.450">
    <property type="entry name" value="EAL domain"/>
    <property type="match status" value="1"/>
</dbReference>
<dbReference type="InterPro" id="IPR001789">
    <property type="entry name" value="Sig_transdc_resp-reg_receiver"/>
</dbReference>
<keyword evidence="5" id="KW-0804">Transcription</keyword>
<dbReference type="SMART" id="SM00448">
    <property type="entry name" value="REC"/>
    <property type="match status" value="1"/>
</dbReference>
<dbReference type="InterPro" id="IPR043128">
    <property type="entry name" value="Rev_trsase/Diguanyl_cyclase"/>
</dbReference>
<dbReference type="Gene3D" id="3.30.70.270">
    <property type="match status" value="1"/>
</dbReference>
<dbReference type="InterPro" id="IPR011006">
    <property type="entry name" value="CheY-like_superfamily"/>
</dbReference>
<dbReference type="InterPro" id="IPR052155">
    <property type="entry name" value="Biofilm_reg_signaling"/>
</dbReference>
<dbReference type="CDD" id="cd01948">
    <property type="entry name" value="EAL"/>
    <property type="match status" value="1"/>
</dbReference>
<keyword evidence="4" id="KW-0238">DNA-binding</keyword>
<dbReference type="PANTHER" id="PTHR44757:SF2">
    <property type="entry name" value="BIOFILM ARCHITECTURE MAINTENANCE PROTEIN MBAA"/>
    <property type="match status" value="1"/>
</dbReference>
<protein>
    <submittedName>
        <fullName evidence="10">Response regulator receiver modulated diguanylate cyclase/phosphodiesterase</fullName>
    </submittedName>
</protein>
<gene>
    <name evidence="10" type="ORF">SAMN05421647_11144</name>
</gene>
<keyword evidence="3" id="KW-0805">Transcription regulation</keyword>
<dbReference type="NCBIfam" id="TIGR00254">
    <property type="entry name" value="GGDEF"/>
    <property type="match status" value="1"/>
</dbReference>
<dbReference type="eggNOG" id="COG5001">
    <property type="taxonomic scope" value="Bacteria"/>
</dbReference>
<keyword evidence="1 6" id="KW-0597">Phosphoprotein</keyword>
<dbReference type="SUPFAM" id="SSF55073">
    <property type="entry name" value="Nucleotide cyclase"/>
    <property type="match status" value="1"/>
</dbReference>
<evidence type="ECO:0000256" key="3">
    <source>
        <dbReference type="ARBA" id="ARBA00023015"/>
    </source>
</evidence>
<dbReference type="Pfam" id="PF00072">
    <property type="entry name" value="Response_reg"/>
    <property type="match status" value="1"/>
</dbReference>
<dbReference type="InterPro" id="IPR001633">
    <property type="entry name" value="EAL_dom"/>
</dbReference>
<name>A0A1N6WMA6_9GAMM</name>
<evidence type="ECO:0000259" key="7">
    <source>
        <dbReference type="PROSITE" id="PS50110"/>
    </source>
</evidence>
<evidence type="ECO:0000259" key="9">
    <source>
        <dbReference type="PROSITE" id="PS50887"/>
    </source>
</evidence>
<evidence type="ECO:0000256" key="2">
    <source>
        <dbReference type="ARBA" id="ARBA00023012"/>
    </source>
</evidence>
<dbReference type="PROSITE" id="PS50887">
    <property type="entry name" value="GGDEF"/>
    <property type="match status" value="1"/>
</dbReference>
<dbReference type="Gene3D" id="3.30.450.20">
    <property type="entry name" value="PAS domain"/>
    <property type="match status" value="1"/>
</dbReference>
<dbReference type="Pfam" id="PF00563">
    <property type="entry name" value="EAL"/>
    <property type="match status" value="1"/>
</dbReference>
<dbReference type="GO" id="GO:0000160">
    <property type="term" value="P:phosphorelay signal transduction system"/>
    <property type="evidence" value="ECO:0007669"/>
    <property type="project" value="UniProtKB-KW"/>
</dbReference>
<evidence type="ECO:0000259" key="8">
    <source>
        <dbReference type="PROSITE" id="PS50883"/>
    </source>
</evidence>
<feature type="domain" description="GGDEF" evidence="9">
    <location>
        <begin position="289"/>
        <end position="422"/>
    </location>
</feature>